<organism evidence="2 3">
    <name type="scientific">Streptomyces sp. 900105755</name>
    <dbReference type="NCBI Taxonomy" id="3154389"/>
    <lineage>
        <taxon>Bacteria</taxon>
        <taxon>Bacillati</taxon>
        <taxon>Actinomycetota</taxon>
        <taxon>Actinomycetes</taxon>
        <taxon>Kitasatosporales</taxon>
        <taxon>Streptomycetaceae</taxon>
        <taxon>Streptomyces</taxon>
    </lineage>
</organism>
<protein>
    <submittedName>
        <fullName evidence="2">Uncharacterized protein</fullName>
    </submittedName>
</protein>
<sequence length="71" mass="7937">MPGREDVRLAVNEWIRTSGHAFVDFDAAIRSPSDPSRRHDAYAVPDHTRPNINGSKQLAQAMAQTLPRLNL</sequence>
<gene>
    <name evidence="2" type="ORF">ABT211_05735</name>
</gene>
<accession>A0ABV1TB62</accession>
<reference evidence="2 3" key="1">
    <citation type="submission" date="2024-06" db="EMBL/GenBank/DDBJ databases">
        <title>The Natural Products Discovery Center: Release of the First 8490 Sequenced Strains for Exploring Actinobacteria Biosynthetic Diversity.</title>
        <authorList>
            <person name="Kalkreuter E."/>
            <person name="Kautsar S.A."/>
            <person name="Yang D."/>
            <person name="Bader C.D."/>
            <person name="Teijaro C.N."/>
            <person name="Fluegel L."/>
            <person name="Davis C.M."/>
            <person name="Simpson J.R."/>
            <person name="Lauterbach L."/>
            <person name="Steele A.D."/>
            <person name="Gui C."/>
            <person name="Meng S."/>
            <person name="Li G."/>
            <person name="Viehrig K."/>
            <person name="Ye F."/>
            <person name="Su P."/>
            <person name="Kiefer A.F."/>
            <person name="Nichols A."/>
            <person name="Cepeda A.J."/>
            <person name="Yan W."/>
            <person name="Fan B."/>
            <person name="Jiang Y."/>
            <person name="Adhikari A."/>
            <person name="Zheng C.-J."/>
            <person name="Schuster L."/>
            <person name="Cowan T.M."/>
            <person name="Smanski M.J."/>
            <person name="Chevrette M.G."/>
            <person name="De Carvalho L.P.S."/>
            <person name="Shen B."/>
        </authorList>
    </citation>
    <scope>NUCLEOTIDE SEQUENCE [LARGE SCALE GENOMIC DNA]</scope>
    <source>
        <strain evidence="2 3">NPDC001694</strain>
    </source>
</reference>
<name>A0ABV1TB62_9ACTN</name>
<evidence type="ECO:0000256" key="1">
    <source>
        <dbReference type="SAM" id="MobiDB-lite"/>
    </source>
</evidence>
<evidence type="ECO:0000313" key="2">
    <source>
        <dbReference type="EMBL" id="MER6266787.1"/>
    </source>
</evidence>
<feature type="compositionally biased region" description="Basic and acidic residues" evidence="1">
    <location>
        <begin position="35"/>
        <end position="49"/>
    </location>
</feature>
<feature type="region of interest" description="Disordered" evidence="1">
    <location>
        <begin position="32"/>
        <end position="54"/>
    </location>
</feature>
<proteinExistence type="predicted"/>
<keyword evidence="3" id="KW-1185">Reference proteome</keyword>
<dbReference type="Proteomes" id="UP001490365">
    <property type="component" value="Unassembled WGS sequence"/>
</dbReference>
<dbReference type="RefSeq" id="WP_351955458.1">
    <property type="nucleotide sequence ID" value="NZ_JBEOZM010000002.1"/>
</dbReference>
<dbReference type="SUPFAM" id="SSF52266">
    <property type="entry name" value="SGNH hydrolase"/>
    <property type="match status" value="1"/>
</dbReference>
<comment type="caution">
    <text evidence="2">The sequence shown here is derived from an EMBL/GenBank/DDBJ whole genome shotgun (WGS) entry which is preliminary data.</text>
</comment>
<dbReference type="EMBL" id="JBEOZM010000002">
    <property type="protein sequence ID" value="MER6266787.1"/>
    <property type="molecule type" value="Genomic_DNA"/>
</dbReference>
<evidence type="ECO:0000313" key="3">
    <source>
        <dbReference type="Proteomes" id="UP001490365"/>
    </source>
</evidence>